<dbReference type="AlphaFoldDB" id="A0A1G8EHM9"/>
<dbReference type="EMBL" id="FNDE01000044">
    <property type="protein sequence ID" value="SDH69367.1"/>
    <property type="molecule type" value="Genomic_DNA"/>
</dbReference>
<evidence type="ECO:0000313" key="3">
    <source>
        <dbReference type="Proteomes" id="UP000198956"/>
    </source>
</evidence>
<gene>
    <name evidence="2" type="ORF">SAMN04489735_104416</name>
</gene>
<organism evidence="2 3">
    <name type="scientific">Aneurinibacillus thermoaerophilus</name>
    <dbReference type="NCBI Taxonomy" id="143495"/>
    <lineage>
        <taxon>Bacteria</taxon>
        <taxon>Bacillati</taxon>
        <taxon>Bacillota</taxon>
        <taxon>Bacilli</taxon>
        <taxon>Bacillales</taxon>
        <taxon>Paenibacillaceae</taxon>
        <taxon>Aneurinibacillus group</taxon>
        <taxon>Aneurinibacillus</taxon>
    </lineage>
</organism>
<proteinExistence type="predicted"/>
<dbReference type="Proteomes" id="UP000198956">
    <property type="component" value="Unassembled WGS sequence"/>
</dbReference>
<feature type="compositionally biased region" description="Basic and acidic residues" evidence="1">
    <location>
        <begin position="1"/>
        <end position="15"/>
    </location>
</feature>
<evidence type="ECO:0000313" key="2">
    <source>
        <dbReference type="EMBL" id="SDH69367.1"/>
    </source>
</evidence>
<protein>
    <submittedName>
        <fullName evidence="2">Uncharacterized protein</fullName>
    </submittedName>
</protein>
<sequence>MSILLEERESSEGRGKGNSPKWQVGSRRLLLGLH</sequence>
<accession>A0A1G8EHM9</accession>
<name>A0A1G8EHM9_ANETH</name>
<evidence type="ECO:0000256" key="1">
    <source>
        <dbReference type="SAM" id="MobiDB-lite"/>
    </source>
</evidence>
<reference evidence="2 3" key="1">
    <citation type="submission" date="2016-10" db="EMBL/GenBank/DDBJ databases">
        <authorList>
            <person name="de Groot N.N."/>
        </authorList>
    </citation>
    <scope>NUCLEOTIDE SEQUENCE [LARGE SCALE GENOMIC DNA]</scope>
    <source>
        <strain evidence="2 3">L 420-91</strain>
    </source>
</reference>
<feature type="region of interest" description="Disordered" evidence="1">
    <location>
        <begin position="1"/>
        <end position="22"/>
    </location>
</feature>